<evidence type="ECO:0000313" key="2">
    <source>
        <dbReference type="Proteomes" id="UP000799536"/>
    </source>
</evidence>
<name>A0A9P4JNN7_9PLEO</name>
<comment type="caution">
    <text evidence="1">The sequence shown here is derived from an EMBL/GenBank/DDBJ whole genome shotgun (WGS) entry which is preliminary data.</text>
</comment>
<evidence type="ECO:0000313" key="1">
    <source>
        <dbReference type="EMBL" id="KAF2202771.1"/>
    </source>
</evidence>
<dbReference type="EMBL" id="ML993924">
    <property type="protein sequence ID" value="KAF2202771.1"/>
    <property type="molecule type" value="Genomic_DNA"/>
</dbReference>
<keyword evidence="2" id="KW-1185">Reference proteome</keyword>
<protein>
    <submittedName>
        <fullName evidence="1">Uncharacterized protein</fullName>
    </submittedName>
</protein>
<proteinExistence type="predicted"/>
<dbReference type="AlphaFoldDB" id="A0A9P4JNN7"/>
<accession>A0A9P4JNN7</accession>
<organism evidence="1 2">
    <name type="scientific">Delitschia confertaspora ATCC 74209</name>
    <dbReference type="NCBI Taxonomy" id="1513339"/>
    <lineage>
        <taxon>Eukaryota</taxon>
        <taxon>Fungi</taxon>
        <taxon>Dikarya</taxon>
        <taxon>Ascomycota</taxon>
        <taxon>Pezizomycotina</taxon>
        <taxon>Dothideomycetes</taxon>
        <taxon>Pleosporomycetidae</taxon>
        <taxon>Pleosporales</taxon>
        <taxon>Delitschiaceae</taxon>
        <taxon>Delitschia</taxon>
    </lineage>
</organism>
<sequence length="86" mass="10013">MSLITEITSITAARHCVISRGSFEFSTLNANQPKKHPKQVFFFRKIHPTYDLKDEHTCYPGLIVRYDNSMLMPFCERDDLSTRQMG</sequence>
<gene>
    <name evidence="1" type="ORF">GQ43DRAFT_298129</name>
</gene>
<dbReference type="Proteomes" id="UP000799536">
    <property type="component" value="Unassembled WGS sequence"/>
</dbReference>
<reference evidence="1" key="1">
    <citation type="journal article" date="2020" name="Stud. Mycol.">
        <title>101 Dothideomycetes genomes: a test case for predicting lifestyles and emergence of pathogens.</title>
        <authorList>
            <person name="Haridas S."/>
            <person name="Albert R."/>
            <person name="Binder M."/>
            <person name="Bloem J."/>
            <person name="Labutti K."/>
            <person name="Salamov A."/>
            <person name="Andreopoulos B."/>
            <person name="Baker S."/>
            <person name="Barry K."/>
            <person name="Bills G."/>
            <person name="Bluhm B."/>
            <person name="Cannon C."/>
            <person name="Castanera R."/>
            <person name="Culley D."/>
            <person name="Daum C."/>
            <person name="Ezra D."/>
            <person name="Gonzalez J."/>
            <person name="Henrissat B."/>
            <person name="Kuo A."/>
            <person name="Liang C."/>
            <person name="Lipzen A."/>
            <person name="Lutzoni F."/>
            <person name="Magnuson J."/>
            <person name="Mondo S."/>
            <person name="Nolan M."/>
            <person name="Ohm R."/>
            <person name="Pangilinan J."/>
            <person name="Park H.-J."/>
            <person name="Ramirez L."/>
            <person name="Alfaro M."/>
            <person name="Sun H."/>
            <person name="Tritt A."/>
            <person name="Yoshinaga Y."/>
            <person name="Zwiers L.-H."/>
            <person name="Turgeon B."/>
            <person name="Goodwin S."/>
            <person name="Spatafora J."/>
            <person name="Crous P."/>
            <person name="Grigoriev I."/>
        </authorList>
    </citation>
    <scope>NUCLEOTIDE SEQUENCE</scope>
    <source>
        <strain evidence="1">ATCC 74209</strain>
    </source>
</reference>